<evidence type="ECO:0000259" key="5">
    <source>
        <dbReference type="PROSITE" id="PS01124"/>
    </source>
</evidence>
<gene>
    <name evidence="6" type="ORF">F6X51_16730</name>
</gene>
<accession>A0A6N6MNE3</accession>
<evidence type="ECO:0000256" key="3">
    <source>
        <dbReference type="ARBA" id="ARBA00023163"/>
    </source>
</evidence>
<dbReference type="SMART" id="SM00342">
    <property type="entry name" value="HTH_ARAC"/>
    <property type="match status" value="1"/>
</dbReference>
<dbReference type="InterPro" id="IPR009057">
    <property type="entry name" value="Homeodomain-like_sf"/>
</dbReference>
<keyword evidence="2" id="KW-0238">DNA-binding</keyword>
<dbReference type="PROSITE" id="PS01124">
    <property type="entry name" value="HTH_ARAC_FAMILY_2"/>
    <property type="match status" value="1"/>
</dbReference>
<feature type="compositionally biased region" description="Polar residues" evidence="4">
    <location>
        <begin position="337"/>
        <end position="359"/>
    </location>
</feature>
<proteinExistence type="predicted"/>
<dbReference type="AlphaFoldDB" id="A0A6N6MNE3"/>
<evidence type="ECO:0000256" key="4">
    <source>
        <dbReference type="SAM" id="MobiDB-lite"/>
    </source>
</evidence>
<reference evidence="6 7" key="1">
    <citation type="submission" date="2019-09" db="EMBL/GenBank/DDBJ databases">
        <title>YIM 132548 draft genome.</title>
        <authorList>
            <person name="Jiang L."/>
        </authorList>
    </citation>
    <scope>NUCLEOTIDE SEQUENCE [LARGE SCALE GENOMIC DNA]</scope>
    <source>
        <strain evidence="6 7">YIM 132548</strain>
    </source>
</reference>
<protein>
    <submittedName>
        <fullName evidence="6">AraC family transcriptional regulator</fullName>
    </submittedName>
</protein>
<comment type="caution">
    <text evidence="6">The sequence shown here is derived from an EMBL/GenBank/DDBJ whole genome shotgun (WGS) entry which is preliminary data.</text>
</comment>
<dbReference type="EMBL" id="VZZJ01000014">
    <property type="protein sequence ID" value="KAB1072362.1"/>
    <property type="molecule type" value="Genomic_DNA"/>
</dbReference>
<dbReference type="Proteomes" id="UP000441523">
    <property type="component" value="Unassembled WGS sequence"/>
</dbReference>
<evidence type="ECO:0000256" key="2">
    <source>
        <dbReference type="ARBA" id="ARBA00023125"/>
    </source>
</evidence>
<name>A0A6N6MNE3_9HYPH</name>
<feature type="region of interest" description="Disordered" evidence="4">
    <location>
        <begin position="337"/>
        <end position="375"/>
    </location>
</feature>
<dbReference type="Pfam" id="PF12833">
    <property type="entry name" value="HTH_18"/>
    <property type="match status" value="1"/>
</dbReference>
<dbReference type="Pfam" id="PF12625">
    <property type="entry name" value="Arabinose_bd"/>
    <property type="match status" value="1"/>
</dbReference>
<dbReference type="GO" id="GO:0005829">
    <property type="term" value="C:cytosol"/>
    <property type="evidence" value="ECO:0007669"/>
    <property type="project" value="TreeGrafter"/>
</dbReference>
<dbReference type="PANTHER" id="PTHR47894:SF4">
    <property type="entry name" value="HTH-TYPE TRANSCRIPTIONAL REGULATOR GADX"/>
    <property type="match status" value="1"/>
</dbReference>
<sequence length="375" mass="41028">MESARYLDDAGQALPAGFIHVNVLQTICTVLVEHGTDPDDLVTEAGIDPRVFGGGKFVPFTAVGRLIALAADRTGCTHFGLLIGQRTTLTSLGLIGLLMRNSDTVGNALRALEAHLCVRNRGAAVGLGVHDDIAVLTYAPHEPEAKGAAHHAERGLAKTTNLLRALCGSEWTPLEVLLPRSMPHDISPYAGFFRAPIRFDEQTAALVFPTKHLAERIADADPAVRQRVEDSIRQLEAAEPSSLTDELRQYLRTEVTRQRCKAERVARLRLVDRRTLGRRLKAEGTTFTRLANEAQYRVAKQLLADTRMDMTQISVALNFSEPAAFTHAFRRWSGTTPSAWRQVNQPTGRRTDVESSGTRTRPAGAGAEQDKAEPA</sequence>
<dbReference type="InterPro" id="IPR032687">
    <property type="entry name" value="AraC-type_N"/>
</dbReference>
<keyword evidence="7" id="KW-1185">Reference proteome</keyword>
<feature type="domain" description="HTH araC/xylS-type" evidence="5">
    <location>
        <begin position="245"/>
        <end position="343"/>
    </location>
</feature>
<dbReference type="PANTHER" id="PTHR47894">
    <property type="entry name" value="HTH-TYPE TRANSCRIPTIONAL REGULATOR GADX"/>
    <property type="match status" value="1"/>
</dbReference>
<dbReference type="SUPFAM" id="SSF46689">
    <property type="entry name" value="Homeodomain-like"/>
    <property type="match status" value="1"/>
</dbReference>
<dbReference type="Gene3D" id="1.10.10.60">
    <property type="entry name" value="Homeodomain-like"/>
    <property type="match status" value="1"/>
</dbReference>
<dbReference type="InterPro" id="IPR018060">
    <property type="entry name" value="HTH_AraC"/>
</dbReference>
<keyword evidence="1" id="KW-0805">Transcription regulation</keyword>
<keyword evidence="3" id="KW-0804">Transcription</keyword>
<evidence type="ECO:0000313" key="7">
    <source>
        <dbReference type="Proteomes" id="UP000441523"/>
    </source>
</evidence>
<dbReference type="GO" id="GO:0000976">
    <property type="term" value="F:transcription cis-regulatory region binding"/>
    <property type="evidence" value="ECO:0007669"/>
    <property type="project" value="TreeGrafter"/>
</dbReference>
<evidence type="ECO:0000313" key="6">
    <source>
        <dbReference type="EMBL" id="KAB1072362.1"/>
    </source>
</evidence>
<dbReference type="GO" id="GO:0003700">
    <property type="term" value="F:DNA-binding transcription factor activity"/>
    <property type="evidence" value="ECO:0007669"/>
    <property type="project" value="InterPro"/>
</dbReference>
<evidence type="ECO:0000256" key="1">
    <source>
        <dbReference type="ARBA" id="ARBA00023015"/>
    </source>
</evidence>
<organism evidence="6 7">
    <name type="scientific">Methylobacterium planeticum</name>
    <dbReference type="NCBI Taxonomy" id="2615211"/>
    <lineage>
        <taxon>Bacteria</taxon>
        <taxon>Pseudomonadati</taxon>
        <taxon>Pseudomonadota</taxon>
        <taxon>Alphaproteobacteria</taxon>
        <taxon>Hyphomicrobiales</taxon>
        <taxon>Methylobacteriaceae</taxon>
        <taxon>Methylobacterium</taxon>
    </lineage>
</organism>